<dbReference type="GO" id="GO:0006457">
    <property type="term" value="P:protein folding"/>
    <property type="evidence" value="ECO:0007669"/>
    <property type="project" value="TreeGrafter"/>
</dbReference>
<dbReference type="PANTHER" id="PTHR12356:SF3">
    <property type="entry name" value="NUCLEAR MIGRATION PROTEIN NUDC"/>
    <property type="match status" value="1"/>
</dbReference>
<reference evidence="2" key="2">
    <citation type="submission" date="2020-05" db="UniProtKB">
        <authorList>
            <consortium name="EnsemblMetazoa"/>
        </authorList>
    </citation>
    <scope>IDENTIFICATION</scope>
    <source>
        <strain evidence="2">IAEA</strain>
    </source>
</reference>
<evidence type="ECO:0000313" key="3">
    <source>
        <dbReference type="Proteomes" id="UP000092445"/>
    </source>
</evidence>
<evidence type="ECO:0000313" key="2">
    <source>
        <dbReference type="EnsemblMetazoa" id="GPAI007516-PA"/>
    </source>
</evidence>
<proteinExistence type="predicted"/>
<dbReference type="STRING" id="7398.A0A1A9Z926"/>
<reference evidence="3" key="1">
    <citation type="submission" date="2014-03" db="EMBL/GenBank/DDBJ databases">
        <authorList>
            <person name="Aksoy S."/>
            <person name="Warren W."/>
            <person name="Wilson R.K."/>
        </authorList>
    </citation>
    <scope>NUCLEOTIDE SEQUENCE [LARGE SCALE GENOMIC DNA]</scope>
    <source>
        <strain evidence="3">IAEA</strain>
    </source>
</reference>
<name>A0A1A9Z926_GLOPL</name>
<keyword evidence="1" id="KW-0175">Coiled coil</keyword>
<sequence length="209" mass="23990">MSNSDGQYDHIFLAMAQKHAGGMPDFLRTFAGFLRRKSDFFSGDWEQFMMDIFRKEAEIAMSEQTEKLKQQEQEKKIRQDKEQEVRAAAAAAAREKEISDQKICDITDEEAAEIIKEEESKKRQKLLEESTAADGTAPIMINDDMSKPIEKVEDDSEKDEIGKLLPNAGNGCTLDKYMWTQTLGEIEVSDVYYWIYVIDLMLLGRIKII</sequence>
<dbReference type="GO" id="GO:0005737">
    <property type="term" value="C:cytoplasm"/>
    <property type="evidence" value="ECO:0007669"/>
    <property type="project" value="TreeGrafter"/>
</dbReference>
<dbReference type="InterPro" id="IPR037898">
    <property type="entry name" value="NudC_fam"/>
</dbReference>
<dbReference type="PANTHER" id="PTHR12356">
    <property type="entry name" value="NUCLEAR MOVEMENT PROTEIN NUDC"/>
    <property type="match status" value="1"/>
</dbReference>
<feature type="coiled-coil region" evidence="1">
    <location>
        <begin position="54"/>
        <end position="81"/>
    </location>
</feature>
<dbReference type="Proteomes" id="UP000092445">
    <property type="component" value="Unassembled WGS sequence"/>
</dbReference>
<dbReference type="EnsemblMetazoa" id="GPAI007516-RA">
    <property type="protein sequence ID" value="GPAI007516-PA"/>
    <property type="gene ID" value="GPAI007516"/>
</dbReference>
<keyword evidence="3" id="KW-1185">Reference proteome</keyword>
<dbReference type="GO" id="GO:0051082">
    <property type="term" value="F:unfolded protein binding"/>
    <property type="evidence" value="ECO:0007669"/>
    <property type="project" value="TreeGrafter"/>
</dbReference>
<accession>A0A1A9Z926</accession>
<dbReference type="AlphaFoldDB" id="A0A1A9Z926"/>
<evidence type="ECO:0000256" key="1">
    <source>
        <dbReference type="SAM" id="Coils"/>
    </source>
</evidence>
<protein>
    <submittedName>
        <fullName evidence="2">Nudc_N domain-containing protein</fullName>
    </submittedName>
</protein>
<dbReference type="VEuPathDB" id="VectorBase:GPAI007516"/>
<organism evidence="2 3">
    <name type="scientific">Glossina pallidipes</name>
    <name type="common">Tsetse fly</name>
    <dbReference type="NCBI Taxonomy" id="7398"/>
    <lineage>
        <taxon>Eukaryota</taxon>
        <taxon>Metazoa</taxon>
        <taxon>Ecdysozoa</taxon>
        <taxon>Arthropoda</taxon>
        <taxon>Hexapoda</taxon>
        <taxon>Insecta</taxon>
        <taxon>Pterygota</taxon>
        <taxon>Neoptera</taxon>
        <taxon>Endopterygota</taxon>
        <taxon>Diptera</taxon>
        <taxon>Brachycera</taxon>
        <taxon>Muscomorpha</taxon>
        <taxon>Hippoboscoidea</taxon>
        <taxon>Glossinidae</taxon>
        <taxon>Glossina</taxon>
    </lineage>
</organism>